<dbReference type="OrthoDB" id="5342505at2"/>
<dbReference type="InterPro" id="IPR014955">
    <property type="entry name" value="DUF1826"/>
</dbReference>
<reference evidence="1 2" key="1">
    <citation type="submission" date="2016-10" db="EMBL/GenBank/DDBJ databases">
        <authorList>
            <person name="de Groot N.N."/>
        </authorList>
    </citation>
    <scope>NUCLEOTIDE SEQUENCE [LARGE SCALE GENOMIC DNA]</scope>
    <source>
        <strain evidence="1 2">U95</strain>
    </source>
</reference>
<evidence type="ECO:0000313" key="1">
    <source>
        <dbReference type="EMBL" id="SCZ57467.1"/>
    </source>
</evidence>
<evidence type="ECO:0008006" key="3">
    <source>
        <dbReference type="Google" id="ProtNLM"/>
    </source>
</evidence>
<accession>A0A1G5Q715</accession>
<proteinExistence type="predicted"/>
<protein>
    <recommendedName>
        <fullName evidence="3">DUF1826 domain-containing protein</fullName>
    </recommendedName>
</protein>
<keyword evidence="2" id="KW-1185">Reference proteome</keyword>
<gene>
    <name evidence="1" type="ORF">SAMN04488118_10382</name>
</gene>
<dbReference type="RefSeq" id="WP_157843945.1">
    <property type="nucleotide sequence ID" value="NZ_FMWG01000003.1"/>
</dbReference>
<dbReference type="EMBL" id="FMWG01000003">
    <property type="protein sequence ID" value="SCZ57467.1"/>
    <property type="molecule type" value="Genomic_DNA"/>
</dbReference>
<organism evidence="1 2">
    <name type="scientific">Epibacterium ulvae</name>
    <dbReference type="NCBI Taxonomy" id="1156985"/>
    <lineage>
        <taxon>Bacteria</taxon>
        <taxon>Pseudomonadati</taxon>
        <taxon>Pseudomonadota</taxon>
        <taxon>Alphaproteobacteria</taxon>
        <taxon>Rhodobacterales</taxon>
        <taxon>Roseobacteraceae</taxon>
        <taxon>Epibacterium</taxon>
    </lineage>
</organism>
<sequence length="216" mass="23460">MKDLENQIPPASVLDLASVYRTAETSGIYKLGNVGCGAVVVERAPNAALKSWIEALDPELLPNARGILRPDGVLKAVHQVCDQSGIPEGAERDAFAEDITDLSTHFAAFMNAPYLRLRLDVITTNACRKFHIDAVTARLVCTYRGQATQLAEIDASGEPGQIMSVSQGCPVVMRGTNWAGDSPTRLRHRSPPIEGTGETRLLLVLDPIYDLENDTY</sequence>
<name>A0A1G5Q715_9RHOB</name>
<dbReference type="Proteomes" id="UP000198767">
    <property type="component" value="Unassembled WGS sequence"/>
</dbReference>
<dbReference type="Pfam" id="PF08856">
    <property type="entry name" value="DUF1826"/>
    <property type="match status" value="1"/>
</dbReference>
<evidence type="ECO:0000313" key="2">
    <source>
        <dbReference type="Proteomes" id="UP000198767"/>
    </source>
</evidence>
<dbReference type="STRING" id="1156985.SAMN04488118_10382"/>
<dbReference type="AlphaFoldDB" id="A0A1G5Q715"/>